<keyword evidence="2" id="KW-1185">Reference proteome</keyword>
<sequence length="77" mass="9332">MKFAPTEHRITLDYPVFGLDMTLEGIDRISQYVDAVYEEQRWLMQFPRTFVIDALRSFHPRYEAEYFNLKEIVELQL</sequence>
<name>A0AAP4F1C4_9FIRM</name>
<dbReference type="Proteomes" id="UP001300383">
    <property type="component" value="Unassembled WGS sequence"/>
</dbReference>
<dbReference type="EMBL" id="JASGBQ010000043">
    <property type="protein sequence ID" value="MDI9243568.1"/>
    <property type="molecule type" value="Genomic_DNA"/>
</dbReference>
<protein>
    <submittedName>
        <fullName evidence="1">DUF6179 domain-containing protein</fullName>
    </submittedName>
</protein>
<dbReference type="Pfam" id="PF19677">
    <property type="entry name" value="DUF6179"/>
    <property type="match status" value="1"/>
</dbReference>
<gene>
    <name evidence="1" type="ORF">QJ036_14055</name>
</gene>
<organism evidence="1 2">
    <name type="scientific">Fusibacillus kribbianus</name>
    <dbReference type="NCBI Taxonomy" id="3044208"/>
    <lineage>
        <taxon>Bacteria</taxon>
        <taxon>Bacillati</taxon>
        <taxon>Bacillota</taxon>
        <taxon>Clostridia</taxon>
        <taxon>Lachnospirales</taxon>
        <taxon>Lachnospiraceae</taxon>
        <taxon>Fusibacillus</taxon>
    </lineage>
</organism>
<reference evidence="1 2" key="1">
    <citation type="submission" date="2023-05" db="EMBL/GenBank/DDBJ databases">
        <title>[ruminococcus] sp. nov., isolated from a pig farm feces dump.</title>
        <authorList>
            <person name="Chang Y.-H."/>
        </authorList>
    </citation>
    <scope>NUCLEOTIDE SEQUENCE [LARGE SCALE GENOMIC DNA]</scope>
    <source>
        <strain evidence="1 2">YH-rum2234</strain>
    </source>
</reference>
<accession>A0AAP4F1C4</accession>
<evidence type="ECO:0000313" key="2">
    <source>
        <dbReference type="Proteomes" id="UP001300383"/>
    </source>
</evidence>
<comment type="caution">
    <text evidence="1">The sequence shown here is derived from an EMBL/GenBank/DDBJ whole genome shotgun (WGS) entry which is preliminary data.</text>
</comment>
<evidence type="ECO:0000313" key="1">
    <source>
        <dbReference type="EMBL" id="MDI9243568.1"/>
    </source>
</evidence>
<dbReference type="AlphaFoldDB" id="A0AAP4F1C4"/>
<proteinExistence type="predicted"/>
<dbReference type="InterPro" id="IPR045751">
    <property type="entry name" value="DUF6179"/>
</dbReference>